<dbReference type="PANTHER" id="PTHR43537">
    <property type="entry name" value="TRANSCRIPTIONAL REGULATOR, GNTR FAMILY"/>
    <property type="match status" value="1"/>
</dbReference>
<dbReference type="GO" id="GO:0003700">
    <property type="term" value="F:DNA-binding transcription factor activity"/>
    <property type="evidence" value="ECO:0007669"/>
    <property type="project" value="InterPro"/>
</dbReference>
<keyword evidence="1" id="KW-0805">Transcription regulation</keyword>
<protein>
    <submittedName>
        <fullName evidence="5">GntR family transcriptional regulator</fullName>
    </submittedName>
</protein>
<comment type="caution">
    <text evidence="5">The sequence shown here is derived from an EMBL/GenBank/DDBJ whole genome shotgun (WGS) entry which is preliminary data.</text>
</comment>
<dbReference type="RefSeq" id="WP_259623476.1">
    <property type="nucleotide sequence ID" value="NZ_JANYMP010000005.1"/>
</dbReference>
<dbReference type="AlphaFoldDB" id="A0A9X3AG40"/>
<dbReference type="Pfam" id="PF07729">
    <property type="entry name" value="FCD"/>
    <property type="match status" value="1"/>
</dbReference>
<name>A0A9X3AG40_9PSEU</name>
<dbReference type="EMBL" id="JANYMP010000005">
    <property type="protein sequence ID" value="MCS7477975.1"/>
    <property type="molecule type" value="Genomic_DNA"/>
</dbReference>
<dbReference type="SUPFAM" id="SSF46785">
    <property type="entry name" value="Winged helix' DNA-binding domain"/>
    <property type="match status" value="1"/>
</dbReference>
<gene>
    <name evidence="5" type="ORF">NZH93_14015</name>
</gene>
<dbReference type="InterPro" id="IPR036390">
    <property type="entry name" value="WH_DNA-bd_sf"/>
</dbReference>
<dbReference type="SUPFAM" id="SSF48008">
    <property type="entry name" value="GntR ligand-binding domain-like"/>
    <property type="match status" value="1"/>
</dbReference>
<dbReference type="InterPro" id="IPR036388">
    <property type="entry name" value="WH-like_DNA-bd_sf"/>
</dbReference>
<dbReference type="Gene3D" id="1.10.10.10">
    <property type="entry name" value="Winged helix-like DNA-binding domain superfamily/Winged helix DNA-binding domain"/>
    <property type="match status" value="1"/>
</dbReference>
<evidence type="ECO:0000259" key="4">
    <source>
        <dbReference type="PROSITE" id="PS50949"/>
    </source>
</evidence>
<dbReference type="Pfam" id="PF00392">
    <property type="entry name" value="GntR"/>
    <property type="match status" value="1"/>
</dbReference>
<evidence type="ECO:0000256" key="3">
    <source>
        <dbReference type="ARBA" id="ARBA00023163"/>
    </source>
</evidence>
<accession>A0A9X3AG40</accession>
<keyword evidence="6" id="KW-1185">Reference proteome</keyword>
<feature type="domain" description="HTH gntR-type" evidence="4">
    <location>
        <begin position="9"/>
        <end position="76"/>
    </location>
</feature>
<dbReference type="Gene3D" id="1.20.120.530">
    <property type="entry name" value="GntR ligand-binding domain-like"/>
    <property type="match status" value="1"/>
</dbReference>
<evidence type="ECO:0000313" key="6">
    <source>
        <dbReference type="Proteomes" id="UP001141259"/>
    </source>
</evidence>
<dbReference type="SMART" id="SM00345">
    <property type="entry name" value="HTH_GNTR"/>
    <property type="match status" value="1"/>
</dbReference>
<sequence>MAEPAEPFITKSDFAYTTLREKILSGEFGPGEVLNQATLARTIGISTTPLREALRRLKSEGLVELDAHRDARVTELTAEEARDLLELRRSLDPLAVALAAQRRTKSDIQEIRAAVQGLEPLPSDPGVDDLIAHRRFHSALYRASHNDLLIATLDGLWDKADRYRRLALEVVRGDEERDRTTAEHHLLVEHVVAGDSDAAAAVMHQHVSTSLGAKAASRLGVSPVATPRALP</sequence>
<evidence type="ECO:0000256" key="2">
    <source>
        <dbReference type="ARBA" id="ARBA00023125"/>
    </source>
</evidence>
<organism evidence="5 6">
    <name type="scientific">Umezawaea endophytica</name>
    <dbReference type="NCBI Taxonomy" id="1654476"/>
    <lineage>
        <taxon>Bacteria</taxon>
        <taxon>Bacillati</taxon>
        <taxon>Actinomycetota</taxon>
        <taxon>Actinomycetes</taxon>
        <taxon>Pseudonocardiales</taxon>
        <taxon>Pseudonocardiaceae</taxon>
        <taxon>Umezawaea</taxon>
    </lineage>
</organism>
<dbReference type="InterPro" id="IPR011711">
    <property type="entry name" value="GntR_C"/>
</dbReference>
<keyword evidence="3" id="KW-0804">Transcription</keyword>
<dbReference type="InterPro" id="IPR008920">
    <property type="entry name" value="TF_FadR/GntR_C"/>
</dbReference>
<reference evidence="5" key="1">
    <citation type="submission" date="2022-08" db="EMBL/GenBank/DDBJ databases">
        <authorList>
            <person name="Tistechok S."/>
            <person name="Samborskyy M."/>
            <person name="Roman I."/>
        </authorList>
    </citation>
    <scope>NUCLEOTIDE SEQUENCE</scope>
    <source>
        <strain evidence="5">DSM 103496</strain>
    </source>
</reference>
<dbReference type="SMART" id="SM00895">
    <property type="entry name" value="FCD"/>
    <property type="match status" value="1"/>
</dbReference>
<evidence type="ECO:0000313" key="5">
    <source>
        <dbReference type="EMBL" id="MCS7477975.1"/>
    </source>
</evidence>
<dbReference type="GO" id="GO:0003677">
    <property type="term" value="F:DNA binding"/>
    <property type="evidence" value="ECO:0007669"/>
    <property type="project" value="UniProtKB-KW"/>
</dbReference>
<evidence type="ECO:0000256" key="1">
    <source>
        <dbReference type="ARBA" id="ARBA00023015"/>
    </source>
</evidence>
<dbReference type="InterPro" id="IPR000524">
    <property type="entry name" value="Tscrpt_reg_HTH_GntR"/>
</dbReference>
<dbReference type="PANTHER" id="PTHR43537:SF24">
    <property type="entry name" value="GLUCONATE OPERON TRANSCRIPTIONAL REPRESSOR"/>
    <property type="match status" value="1"/>
</dbReference>
<proteinExistence type="predicted"/>
<dbReference type="Proteomes" id="UP001141259">
    <property type="component" value="Unassembled WGS sequence"/>
</dbReference>
<dbReference type="PROSITE" id="PS50949">
    <property type="entry name" value="HTH_GNTR"/>
    <property type="match status" value="1"/>
</dbReference>
<keyword evidence="2" id="KW-0238">DNA-binding</keyword>